<gene>
    <name evidence="1" type="ORF">E2C01_040249</name>
</gene>
<dbReference type="EMBL" id="VSRR010007255">
    <property type="protein sequence ID" value="MPC46529.1"/>
    <property type="molecule type" value="Genomic_DNA"/>
</dbReference>
<dbReference type="Proteomes" id="UP000324222">
    <property type="component" value="Unassembled WGS sequence"/>
</dbReference>
<evidence type="ECO:0000313" key="2">
    <source>
        <dbReference type="Proteomes" id="UP000324222"/>
    </source>
</evidence>
<proteinExistence type="predicted"/>
<sequence length="88" mass="9694">MKSLLGVFKEGLERVERVADACSLLASAAAVSASYLSPGPRYLRHIPHRLTPVVLKIPGRYRSFAPVPPNRPFLNRYSAGCSRYPPCP</sequence>
<name>A0A5B7FMU3_PORTR</name>
<evidence type="ECO:0000313" key="1">
    <source>
        <dbReference type="EMBL" id="MPC46529.1"/>
    </source>
</evidence>
<comment type="caution">
    <text evidence="1">The sequence shown here is derived from an EMBL/GenBank/DDBJ whole genome shotgun (WGS) entry which is preliminary data.</text>
</comment>
<accession>A0A5B7FMU3</accession>
<dbReference type="AlphaFoldDB" id="A0A5B7FMU3"/>
<protein>
    <submittedName>
        <fullName evidence="1">Uncharacterized protein</fullName>
    </submittedName>
</protein>
<reference evidence="1 2" key="1">
    <citation type="submission" date="2019-05" db="EMBL/GenBank/DDBJ databases">
        <title>Another draft genome of Portunus trituberculatus and its Hox gene families provides insights of decapod evolution.</title>
        <authorList>
            <person name="Jeong J.-H."/>
            <person name="Song I."/>
            <person name="Kim S."/>
            <person name="Choi T."/>
            <person name="Kim D."/>
            <person name="Ryu S."/>
            <person name="Kim W."/>
        </authorList>
    </citation>
    <scope>NUCLEOTIDE SEQUENCE [LARGE SCALE GENOMIC DNA]</scope>
    <source>
        <tissue evidence="1">Muscle</tissue>
    </source>
</reference>
<organism evidence="1 2">
    <name type="scientific">Portunus trituberculatus</name>
    <name type="common">Swimming crab</name>
    <name type="synonym">Neptunus trituberculatus</name>
    <dbReference type="NCBI Taxonomy" id="210409"/>
    <lineage>
        <taxon>Eukaryota</taxon>
        <taxon>Metazoa</taxon>
        <taxon>Ecdysozoa</taxon>
        <taxon>Arthropoda</taxon>
        <taxon>Crustacea</taxon>
        <taxon>Multicrustacea</taxon>
        <taxon>Malacostraca</taxon>
        <taxon>Eumalacostraca</taxon>
        <taxon>Eucarida</taxon>
        <taxon>Decapoda</taxon>
        <taxon>Pleocyemata</taxon>
        <taxon>Brachyura</taxon>
        <taxon>Eubrachyura</taxon>
        <taxon>Portunoidea</taxon>
        <taxon>Portunidae</taxon>
        <taxon>Portuninae</taxon>
        <taxon>Portunus</taxon>
    </lineage>
</organism>
<keyword evidence="2" id="KW-1185">Reference proteome</keyword>